<dbReference type="RefSeq" id="WP_372505475.1">
    <property type="nucleotide sequence ID" value="NZ_BAAAMO010000005.1"/>
</dbReference>
<keyword evidence="4" id="KW-0472">Membrane</keyword>
<keyword evidence="1 6" id="KW-0645">Protease</keyword>
<keyword evidence="4" id="KW-0812">Transmembrane</keyword>
<dbReference type="PROSITE" id="PS50106">
    <property type="entry name" value="PDZ"/>
    <property type="match status" value="1"/>
</dbReference>
<dbReference type="SUPFAM" id="SSF50494">
    <property type="entry name" value="Trypsin-like serine proteases"/>
    <property type="match status" value="1"/>
</dbReference>
<keyword evidence="7" id="KW-1185">Reference proteome</keyword>
<dbReference type="Gene3D" id="2.40.10.120">
    <property type="match status" value="1"/>
</dbReference>
<dbReference type="InterPro" id="IPR001478">
    <property type="entry name" value="PDZ"/>
</dbReference>
<dbReference type="InterPro" id="IPR009003">
    <property type="entry name" value="Peptidase_S1_PA"/>
</dbReference>
<dbReference type="InterPro" id="IPR036034">
    <property type="entry name" value="PDZ_sf"/>
</dbReference>
<dbReference type="Pfam" id="PF13365">
    <property type="entry name" value="Trypsin_2"/>
    <property type="match status" value="1"/>
</dbReference>
<organism evidence="6 7">
    <name type="scientific">Williamsia deligens</name>
    <dbReference type="NCBI Taxonomy" id="321325"/>
    <lineage>
        <taxon>Bacteria</taxon>
        <taxon>Bacillati</taxon>
        <taxon>Actinomycetota</taxon>
        <taxon>Actinomycetes</taxon>
        <taxon>Mycobacteriales</taxon>
        <taxon>Nocardiaceae</taxon>
        <taxon>Williamsia</taxon>
    </lineage>
</organism>
<feature type="region of interest" description="Disordered" evidence="3">
    <location>
        <begin position="1"/>
        <end position="106"/>
    </location>
</feature>
<proteinExistence type="predicted"/>
<evidence type="ECO:0000313" key="6">
    <source>
        <dbReference type="EMBL" id="MFD0927315.1"/>
    </source>
</evidence>
<feature type="compositionally biased region" description="Basic and acidic residues" evidence="3">
    <location>
        <begin position="1"/>
        <end position="10"/>
    </location>
</feature>
<dbReference type="PRINTS" id="PR00834">
    <property type="entry name" value="PROTEASES2C"/>
</dbReference>
<dbReference type="PANTHER" id="PTHR43343:SF3">
    <property type="entry name" value="PROTEASE DO-LIKE 8, CHLOROPLASTIC"/>
    <property type="match status" value="1"/>
</dbReference>
<keyword evidence="2 6" id="KW-0378">Hydrolase</keyword>
<evidence type="ECO:0000259" key="5">
    <source>
        <dbReference type="PROSITE" id="PS50106"/>
    </source>
</evidence>
<dbReference type="GO" id="GO:0006508">
    <property type="term" value="P:proteolysis"/>
    <property type="evidence" value="ECO:0007669"/>
    <property type="project" value="UniProtKB-KW"/>
</dbReference>
<dbReference type="SMART" id="SM00228">
    <property type="entry name" value="PDZ"/>
    <property type="match status" value="1"/>
</dbReference>
<dbReference type="SUPFAM" id="SSF50156">
    <property type="entry name" value="PDZ domain-like"/>
    <property type="match status" value="1"/>
</dbReference>
<evidence type="ECO:0000256" key="4">
    <source>
        <dbReference type="SAM" id="Phobius"/>
    </source>
</evidence>
<reference evidence="7" key="1">
    <citation type="journal article" date="2019" name="Int. J. Syst. Evol. Microbiol.">
        <title>The Global Catalogue of Microorganisms (GCM) 10K type strain sequencing project: providing services to taxonomists for standard genome sequencing and annotation.</title>
        <authorList>
            <consortium name="The Broad Institute Genomics Platform"/>
            <consortium name="The Broad Institute Genome Sequencing Center for Infectious Disease"/>
            <person name="Wu L."/>
            <person name="Ma J."/>
        </authorList>
    </citation>
    <scope>NUCLEOTIDE SEQUENCE [LARGE SCALE GENOMIC DNA]</scope>
    <source>
        <strain evidence="7">CCUG 50873</strain>
    </source>
</reference>
<dbReference type="EC" id="3.4.21.-" evidence="6"/>
<feature type="transmembrane region" description="Helical" evidence="4">
    <location>
        <begin position="151"/>
        <end position="170"/>
    </location>
</feature>
<name>A0ABW3GCE2_9NOCA</name>
<dbReference type="InterPro" id="IPR001940">
    <property type="entry name" value="Peptidase_S1C"/>
</dbReference>
<feature type="domain" description="PDZ" evidence="5">
    <location>
        <begin position="402"/>
        <end position="485"/>
    </location>
</feature>
<dbReference type="EMBL" id="JBHTIL010000004">
    <property type="protein sequence ID" value="MFD0927315.1"/>
    <property type="molecule type" value="Genomic_DNA"/>
</dbReference>
<feature type="compositionally biased region" description="Basic and acidic residues" evidence="3">
    <location>
        <begin position="71"/>
        <end position="96"/>
    </location>
</feature>
<evidence type="ECO:0000256" key="1">
    <source>
        <dbReference type="ARBA" id="ARBA00022670"/>
    </source>
</evidence>
<gene>
    <name evidence="6" type="ORF">ACFQ04_16365</name>
</gene>
<dbReference type="Pfam" id="PF13180">
    <property type="entry name" value="PDZ_2"/>
    <property type="match status" value="1"/>
</dbReference>
<protein>
    <submittedName>
        <fullName evidence="6">S1C family serine protease</fullName>
        <ecNumber evidence="6">3.4.21.-</ecNumber>
    </submittedName>
</protein>
<sequence>MTDPDPHGGGDVDATGDQRAPVRTGPPRGSTITADTVAVFGRPDGVEGSFAAPEQQRARPRQPVTAPPDPVLREAFSRPDDASETIGRDPEARYGEQVEDDAPADPWRDPASIAAMDRPAMAVPSSPEPTIPGHRLGVRELLFDRMVSRRALLVLAVVALAVGALGGLIGRVTAEVVPPLHSDTVSLGETTSPPDTRDGVVAAVAAAVEKAVVAITVRTSGAVGTGSGVVLDKQGYIVTNNHVIALAATQRATLEVTFADRQRVPARIVGRDTKTDLAVIKVDGVDDLTVAALGDSANLRIGQQVVAFGSPLGLDRTVTSGIVSATDRAVPLRPDDTSDTDAVIDAIQTDAAINPGNSGGPLVDDDAKVIGINTARADSGGGSYGLGFAIPIDEVREVAGELIRDGRATHAEIGVSASSVRNDRVLGAQVSNIRAGSPAASAGLREGDVVTEFDGRPIDGADELTVAARTAPIGKSVPFTYSRDGRVFTGTITPDAD</sequence>
<dbReference type="GO" id="GO:0008233">
    <property type="term" value="F:peptidase activity"/>
    <property type="evidence" value="ECO:0007669"/>
    <property type="project" value="UniProtKB-KW"/>
</dbReference>
<accession>A0ABW3GCE2</accession>
<dbReference type="Proteomes" id="UP001597068">
    <property type="component" value="Unassembled WGS sequence"/>
</dbReference>
<dbReference type="InterPro" id="IPR051201">
    <property type="entry name" value="Chloro_Bact_Ser_Proteases"/>
</dbReference>
<evidence type="ECO:0000313" key="7">
    <source>
        <dbReference type="Proteomes" id="UP001597068"/>
    </source>
</evidence>
<evidence type="ECO:0000256" key="2">
    <source>
        <dbReference type="ARBA" id="ARBA00022801"/>
    </source>
</evidence>
<comment type="caution">
    <text evidence="6">The sequence shown here is derived from an EMBL/GenBank/DDBJ whole genome shotgun (WGS) entry which is preliminary data.</text>
</comment>
<dbReference type="Gene3D" id="2.30.42.10">
    <property type="match status" value="1"/>
</dbReference>
<evidence type="ECO:0000256" key="3">
    <source>
        <dbReference type="SAM" id="MobiDB-lite"/>
    </source>
</evidence>
<dbReference type="PANTHER" id="PTHR43343">
    <property type="entry name" value="PEPTIDASE S12"/>
    <property type="match status" value="1"/>
</dbReference>
<keyword evidence="4" id="KW-1133">Transmembrane helix</keyword>